<dbReference type="InterPro" id="IPR041492">
    <property type="entry name" value="HAD_2"/>
</dbReference>
<dbReference type="SFLD" id="SFLDG01129">
    <property type="entry name" value="C1.5:_HAD__Beta-PGM__Phosphata"/>
    <property type="match status" value="1"/>
</dbReference>
<dbReference type="RefSeq" id="WP_026682345.1">
    <property type="nucleotide sequence ID" value="NZ_BAAACY010000054.1"/>
</dbReference>
<accession>A0A941DU42</accession>
<dbReference type="PANTHER" id="PTHR43434:SF25">
    <property type="entry name" value="PHOSPHOGLYCOLATE PHOSPHATASE"/>
    <property type="match status" value="1"/>
</dbReference>
<dbReference type="InterPro" id="IPR006439">
    <property type="entry name" value="HAD-SF_hydro_IA"/>
</dbReference>
<protein>
    <submittedName>
        <fullName evidence="3">HAD-IA family hydrolase</fullName>
    </submittedName>
</protein>
<dbReference type="GO" id="GO:0006281">
    <property type="term" value="P:DNA repair"/>
    <property type="evidence" value="ECO:0007669"/>
    <property type="project" value="TreeGrafter"/>
</dbReference>
<dbReference type="InterPro" id="IPR023198">
    <property type="entry name" value="PGP-like_dom2"/>
</dbReference>
<dbReference type="PANTHER" id="PTHR43434">
    <property type="entry name" value="PHOSPHOGLYCOLATE PHOSPHATASE"/>
    <property type="match status" value="1"/>
</dbReference>
<dbReference type="AlphaFoldDB" id="A0A941DU42"/>
<dbReference type="Proteomes" id="UP000675284">
    <property type="component" value="Unassembled WGS sequence"/>
</dbReference>
<dbReference type="Gene3D" id="1.10.150.240">
    <property type="entry name" value="Putative phosphatase, domain 2"/>
    <property type="match status" value="1"/>
</dbReference>
<name>A0A941DU42_9BACI</name>
<dbReference type="Gene3D" id="3.40.50.1000">
    <property type="entry name" value="HAD superfamily/HAD-like"/>
    <property type="match status" value="1"/>
</dbReference>
<dbReference type="Pfam" id="PF13419">
    <property type="entry name" value="HAD_2"/>
    <property type="match status" value="1"/>
</dbReference>
<proteinExistence type="predicted"/>
<sequence>MNILWDFDGTLIDTYPRYTECFKEVLQDKADEHEIYQQLKISFGHAITYFRMTREQEEEVRRLIDHISPEEVNPFEGLEHVLQFADTNVIMTHKDRKNLLRVLNYHGLASYFTDVVTIDDGFPRKPDTSSYVYLHEKYLLDLAVGDREIDLIPAKKLGIKTCSFQNQYISADFYLTSYTDFFEVVK</sequence>
<evidence type="ECO:0000313" key="4">
    <source>
        <dbReference type="Proteomes" id="UP000675284"/>
    </source>
</evidence>
<dbReference type="SFLD" id="SFLDS00003">
    <property type="entry name" value="Haloacid_Dehalogenase"/>
    <property type="match status" value="1"/>
</dbReference>
<dbReference type="SUPFAM" id="SSF56784">
    <property type="entry name" value="HAD-like"/>
    <property type="match status" value="1"/>
</dbReference>
<keyword evidence="1 3" id="KW-0378">Hydrolase</keyword>
<dbReference type="InterPro" id="IPR023214">
    <property type="entry name" value="HAD_sf"/>
</dbReference>
<comment type="caution">
    <text evidence="3">The sequence shown here is derived from an EMBL/GenBank/DDBJ whole genome shotgun (WGS) entry which is preliminary data.</text>
</comment>
<dbReference type="InterPro" id="IPR050155">
    <property type="entry name" value="HAD-like_hydrolase_sf"/>
</dbReference>
<gene>
    <name evidence="3" type="ORF">KCX74_03800</name>
</gene>
<dbReference type="EMBL" id="JAGSOT010000007">
    <property type="protein sequence ID" value="MBR7795164.1"/>
    <property type="molecule type" value="Genomic_DNA"/>
</dbReference>
<keyword evidence="2" id="KW-0460">Magnesium</keyword>
<dbReference type="NCBIfam" id="TIGR01549">
    <property type="entry name" value="HAD-SF-IA-v1"/>
    <property type="match status" value="1"/>
</dbReference>
<evidence type="ECO:0000256" key="2">
    <source>
        <dbReference type="ARBA" id="ARBA00022842"/>
    </source>
</evidence>
<evidence type="ECO:0000256" key="1">
    <source>
        <dbReference type="ARBA" id="ARBA00022801"/>
    </source>
</evidence>
<evidence type="ECO:0000313" key="3">
    <source>
        <dbReference type="EMBL" id="MBR7795164.1"/>
    </source>
</evidence>
<dbReference type="InterPro" id="IPR036412">
    <property type="entry name" value="HAD-like_sf"/>
</dbReference>
<organism evidence="3 4">
    <name type="scientific">Virgibacillus salarius</name>
    <dbReference type="NCBI Taxonomy" id="447199"/>
    <lineage>
        <taxon>Bacteria</taxon>
        <taxon>Bacillati</taxon>
        <taxon>Bacillota</taxon>
        <taxon>Bacilli</taxon>
        <taxon>Bacillales</taxon>
        <taxon>Bacillaceae</taxon>
        <taxon>Virgibacillus</taxon>
    </lineage>
</organism>
<dbReference type="GO" id="GO:0008967">
    <property type="term" value="F:phosphoglycolate phosphatase activity"/>
    <property type="evidence" value="ECO:0007669"/>
    <property type="project" value="TreeGrafter"/>
</dbReference>
<keyword evidence="4" id="KW-1185">Reference proteome</keyword>
<reference evidence="3" key="1">
    <citation type="submission" date="2021-04" db="EMBL/GenBank/DDBJ databases">
        <title>Isolation and polyphasic classification of algal microorganism.</title>
        <authorList>
            <person name="Wang S."/>
        </authorList>
    </citation>
    <scope>NUCLEOTIDE SEQUENCE</scope>
    <source>
        <strain evidence="3">720a</strain>
    </source>
</reference>
<dbReference type="GO" id="GO:0005829">
    <property type="term" value="C:cytosol"/>
    <property type="evidence" value="ECO:0007669"/>
    <property type="project" value="TreeGrafter"/>
</dbReference>